<dbReference type="AlphaFoldDB" id="A0A381XZB1"/>
<feature type="non-terminal residue" evidence="2">
    <location>
        <position position="274"/>
    </location>
</feature>
<sequence length="274" mass="29985">VDGLGNPSYRADVAVKGDKIISVSKEGFNREDAQDILDITGRVVSPGFIDNHAHIQTTIHEHPLAENFTRQGITTILATLHSGDQPWPLDEYAASLKVVPNVGFYAGHTWTRKQVLGLENRAPSDDELDKMRWYVEESMKQGALGFTTGLLYVPANFSKPEEVIELAKVASRFGGIYVSHMRNEATGLLKSVRETVRVGMEARIPAQINHHKAAGVSQWGWSEKSLAIIDSARTAGIDIVHDLYPYTASSTGSSILFPQWSLAGGKEGFSARIA</sequence>
<name>A0A381XZB1_9ZZZZ</name>
<dbReference type="EMBL" id="UINC01016747">
    <property type="protein sequence ID" value="SVA69497.1"/>
    <property type="molecule type" value="Genomic_DNA"/>
</dbReference>
<dbReference type="SUPFAM" id="SSF51338">
    <property type="entry name" value="Composite domain of metallo-dependent hydrolases"/>
    <property type="match status" value="1"/>
</dbReference>
<evidence type="ECO:0000313" key="2">
    <source>
        <dbReference type="EMBL" id="SVA69497.1"/>
    </source>
</evidence>
<dbReference type="InterPro" id="IPR032466">
    <property type="entry name" value="Metal_Hydrolase"/>
</dbReference>
<dbReference type="GO" id="GO:0008448">
    <property type="term" value="F:N-acetylglucosamine-6-phosphate deacetylase activity"/>
    <property type="evidence" value="ECO:0007669"/>
    <property type="project" value="TreeGrafter"/>
</dbReference>
<reference evidence="2" key="1">
    <citation type="submission" date="2018-05" db="EMBL/GenBank/DDBJ databases">
        <authorList>
            <person name="Lanie J.A."/>
            <person name="Ng W.-L."/>
            <person name="Kazmierczak K.M."/>
            <person name="Andrzejewski T.M."/>
            <person name="Davidsen T.M."/>
            <person name="Wayne K.J."/>
            <person name="Tettelin H."/>
            <person name="Glass J.I."/>
            <person name="Rusch D."/>
            <person name="Podicherti R."/>
            <person name="Tsui H.-C.T."/>
            <person name="Winkler M.E."/>
        </authorList>
    </citation>
    <scope>NUCLEOTIDE SEQUENCE</scope>
</reference>
<dbReference type="PANTHER" id="PTHR11113">
    <property type="entry name" value="N-ACETYLGLUCOSAMINE-6-PHOSPHATE DEACETYLASE"/>
    <property type="match status" value="1"/>
</dbReference>
<dbReference type="GO" id="GO:0006046">
    <property type="term" value="P:N-acetylglucosamine catabolic process"/>
    <property type="evidence" value="ECO:0007669"/>
    <property type="project" value="TreeGrafter"/>
</dbReference>
<protein>
    <recommendedName>
        <fullName evidence="3">Amidohydrolase 3 domain-containing protein</fullName>
    </recommendedName>
</protein>
<accession>A0A381XZB1</accession>
<feature type="non-terminal residue" evidence="2">
    <location>
        <position position="1"/>
    </location>
</feature>
<keyword evidence="1" id="KW-0378">Hydrolase</keyword>
<evidence type="ECO:0008006" key="3">
    <source>
        <dbReference type="Google" id="ProtNLM"/>
    </source>
</evidence>
<evidence type="ECO:0000256" key="1">
    <source>
        <dbReference type="ARBA" id="ARBA00022801"/>
    </source>
</evidence>
<dbReference type="InterPro" id="IPR011059">
    <property type="entry name" value="Metal-dep_hydrolase_composite"/>
</dbReference>
<dbReference type="Gene3D" id="2.30.40.10">
    <property type="entry name" value="Urease, subunit C, domain 1"/>
    <property type="match status" value="1"/>
</dbReference>
<dbReference type="Gene3D" id="3.20.20.140">
    <property type="entry name" value="Metal-dependent hydrolases"/>
    <property type="match status" value="2"/>
</dbReference>
<dbReference type="SUPFAM" id="SSF51556">
    <property type="entry name" value="Metallo-dependent hydrolases"/>
    <property type="match status" value="1"/>
</dbReference>
<organism evidence="2">
    <name type="scientific">marine metagenome</name>
    <dbReference type="NCBI Taxonomy" id="408172"/>
    <lineage>
        <taxon>unclassified sequences</taxon>
        <taxon>metagenomes</taxon>
        <taxon>ecological metagenomes</taxon>
    </lineage>
</organism>
<proteinExistence type="predicted"/>
<dbReference type="PANTHER" id="PTHR11113:SF14">
    <property type="entry name" value="N-ACETYLGLUCOSAMINE-6-PHOSPHATE DEACETYLASE"/>
    <property type="match status" value="1"/>
</dbReference>
<gene>
    <name evidence="2" type="ORF">METZ01_LOCUS122351</name>
</gene>